<evidence type="ECO:0000256" key="4">
    <source>
        <dbReference type="ARBA" id="ARBA00007637"/>
    </source>
</evidence>
<protein>
    <recommendedName>
        <fullName evidence="6 10">UDP-glucose 4-epimerase</fullName>
        <ecNumber evidence="5 10">5.1.3.2</ecNumber>
    </recommendedName>
</protein>
<dbReference type="EC" id="5.1.3.2" evidence="5 10"/>
<dbReference type="GO" id="GO:0003978">
    <property type="term" value="F:UDP-glucose 4-epimerase activity"/>
    <property type="evidence" value="ECO:0007669"/>
    <property type="project" value="UniProtKB-UniRule"/>
</dbReference>
<comment type="pathway">
    <text evidence="3 10">Carbohydrate metabolism; galactose metabolism.</text>
</comment>
<keyword evidence="9 10" id="KW-0119">Carbohydrate metabolism</keyword>
<organism evidence="12 13">
    <name type="scientific">Gellertiella hungarica</name>
    <dbReference type="NCBI Taxonomy" id="1572859"/>
    <lineage>
        <taxon>Bacteria</taxon>
        <taxon>Pseudomonadati</taxon>
        <taxon>Pseudomonadota</taxon>
        <taxon>Alphaproteobacteria</taxon>
        <taxon>Hyphomicrobiales</taxon>
        <taxon>Rhizobiaceae</taxon>
        <taxon>Gellertiella</taxon>
    </lineage>
</organism>
<dbReference type="PANTHER" id="PTHR43725">
    <property type="entry name" value="UDP-GLUCOSE 4-EPIMERASE"/>
    <property type="match status" value="1"/>
</dbReference>
<evidence type="ECO:0000256" key="3">
    <source>
        <dbReference type="ARBA" id="ARBA00004947"/>
    </source>
</evidence>
<dbReference type="Proteomes" id="UP000528286">
    <property type="component" value="Unassembled WGS sequence"/>
</dbReference>
<evidence type="ECO:0000256" key="10">
    <source>
        <dbReference type="RuleBase" id="RU366046"/>
    </source>
</evidence>
<dbReference type="InterPro" id="IPR001509">
    <property type="entry name" value="Epimerase_deHydtase"/>
</dbReference>
<dbReference type="InterPro" id="IPR036291">
    <property type="entry name" value="NAD(P)-bd_dom_sf"/>
</dbReference>
<reference evidence="12 13" key="1">
    <citation type="submission" date="2020-08" db="EMBL/GenBank/DDBJ databases">
        <title>Genomic Encyclopedia of Type Strains, Phase IV (KMG-IV): sequencing the most valuable type-strain genomes for metagenomic binning, comparative biology and taxonomic classification.</title>
        <authorList>
            <person name="Goeker M."/>
        </authorList>
    </citation>
    <scope>NUCLEOTIDE SEQUENCE [LARGE SCALE GENOMIC DNA]</scope>
    <source>
        <strain evidence="12 13">DSM 29853</strain>
    </source>
</reference>
<comment type="catalytic activity">
    <reaction evidence="1 10">
        <text>UDP-alpha-D-glucose = UDP-alpha-D-galactose</text>
        <dbReference type="Rhea" id="RHEA:22168"/>
        <dbReference type="ChEBI" id="CHEBI:58885"/>
        <dbReference type="ChEBI" id="CHEBI:66914"/>
        <dbReference type="EC" id="5.1.3.2"/>
    </reaction>
</comment>
<dbReference type="PANTHER" id="PTHR43725:SF53">
    <property type="entry name" value="UDP-ARABINOSE 4-EPIMERASE 1"/>
    <property type="match status" value="1"/>
</dbReference>
<proteinExistence type="inferred from homology"/>
<dbReference type="Pfam" id="PF01370">
    <property type="entry name" value="Epimerase"/>
    <property type="match status" value="1"/>
</dbReference>
<dbReference type="GO" id="GO:0033499">
    <property type="term" value="P:galactose catabolic process via UDP-galactose, Leloir pathway"/>
    <property type="evidence" value="ECO:0007669"/>
    <property type="project" value="TreeGrafter"/>
</dbReference>
<name>A0A7W6J5D1_9HYPH</name>
<comment type="cofactor">
    <cofactor evidence="2 10">
        <name>NAD(+)</name>
        <dbReference type="ChEBI" id="CHEBI:57540"/>
    </cofactor>
</comment>
<evidence type="ECO:0000256" key="8">
    <source>
        <dbReference type="ARBA" id="ARBA00023235"/>
    </source>
</evidence>
<comment type="caution">
    <text evidence="12">The sequence shown here is derived from an EMBL/GenBank/DDBJ whole genome shotgun (WGS) entry which is preliminary data.</text>
</comment>
<evidence type="ECO:0000256" key="5">
    <source>
        <dbReference type="ARBA" id="ARBA00013189"/>
    </source>
</evidence>
<dbReference type="EMBL" id="JACIEZ010000004">
    <property type="protein sequence ID" value="MBB4065096.1"/>
    <property type="molecule type" value="Genomic_DNA"/>
</dbReference>
<dbReference type="UniPathway" id="UPA00214"/>
<dbReference type="SUPFAM" id="SSF51735">
    <property type="entry name" value="NAD(P)-binding Rossmann-fold domains"/>
    <property type="match status" value="1"/>
</dbReference>
<feature type="domain" description="NAD-dependent epimerase/dehydratase" evidence="11">
    <location>
        <begin position="6"/>
        <end position="254"/>
    </location>
</feature>
<evidence type="ECO:0000256" key="9">
    <source>
        <dbReference type="ARBA" id="ARBA00023277"/>
    </source>
</evidence>
<comment type="similarity">
    <text evidence="4 10">Belongs to the NAD(P)-dependent epimerase/dehydratase family.</text>
</comment>
<comment type="subunit">
    <text evidence="10">Homodimer.</text>
</comment>
<keyword evidence="7 10" id="KW-0520">NAD</keyword>
<dbReference type="CDD" id="cd05247">
    <property type="entry name" value="UDP_G4E_1_SDR_e"/>
    <property type="match status" value="1"/>
</dbReference>
<evidence type="ECO:0000313" key="12">
    <source>
        <dbReference type="EMBL" id="MBB4065096.1"/>
    </source>
</evidence>
<evidence type="ECO:0000313" key="13">
    <source>
        <dbReference type="Proteomes" id="UP000528286"/>
    </source>
</evidence>
<sequence length="326" mass="35322">MASNVILVIGGAGYIGSHTCMLLAESGYAPVTFDCLSNGHREFVQWGPLIEGDVTNYEAIEAAICDLRPAAIVHFAGLIEVGQSTLTPTDFYHNNVTGTLNVLRAAQKAGVTSLVFSSTCATYGMPQNLPITEEEEQQPINPYGRTKLIAEMAIRDACQHEGMRAVILRYFNAAGADFSGRIGEWHEPETHLIPLTIDVALGRRKELTIFGNDYETRDGTCIRDFVHVLDLADAHVRAVRHLIGGGDSDAINLGTGTGTSVLELAAAVEAVSGHHLARRDSPRRPGDPSTLVAGNARARRVLGWQPVYGLDDIVRSAFQWHSARNH</sequence>
<gene>
    <name evidence="12" type="ORF">GGR23_002297</name>
</gene>
<keyword evidence="13" id="KW-1185">Reference proteome</keyword>
<evidence type="ECO:0000256" key="6">
    <source>
        <dbReference type="ARBA" id="ARBA00018569"/>
    </source>
</evidence>
<evidence type="ECO:0000256" key="7">
    <source>
        <dbReference type="ARBA" id="ARBA00023027"/>
    </source>
</evidence>
<dbReference type="Gene3D" id="3.40.50.720">
    <property type="entry name" value="NAD(P)-binding Rossmann-like Domain"/>
    <property type="match status" value="1"/>
</dbReference>
<evidence type="ECO:0000256" key="1">
    <source>
        <dbReference type="ARBA" id="ARBA00000083"/>
    </source>
</evidence>
<evidence type="ECO:0000259" key="11">
    <source>
        <dbReference type="Pfam" id="PF01370"/>
    </source>
</evidence>
<accession>A0A7W6J5D1</accession>
<dbReference type="Gene3D" id="3.90.25.10">
    <property type="entry name" value="UDP-galactose 4-epimerase, domain 1"/>
    <property type="match status" value="1"/>
</dbReference>
<evidence type="ECO:0000256" key="2">
    <source>
        <dbReference type="ARBA" id="ARBA00001911"/>
    </source>
</evidence>
<dbReference type="AlphaFoldDB" id="A0A7W6J5D1"/>
<dbReference type="NCBIfam" id="TIGR01179">
    <property type="entry name" value="galE"/>
    <property type="match status" value="1"/>
</dbReference>
<keyword evidence="8 10" id="KW-0413">Isomerase</keyword>
<dbReference type="InterPro" id="IPR005886">
    <property type="entry name" value="UDP_G4E"/>
</dbReference>
<dbReference type="RefSeq" id="WP_183366408.1">
    <property type="nucleotide sequence ID" value="NZ_JACIEZ010000004.1"/>
</dbReference>